<evidence type="ECO:0000256" key="2">
    <source>
        <dbReference type="ARBA" id="ARBA00022898"/>
    </source>
</evidence>
<keyword evidence="3" id="KW-0456">Lyase</keyword>
<dbReference type="SUPFAM" id="SSF53686">
    <property type="entry name" value="Tryptophan synthase beta subunit-like PLP-dependent enzymes"/>
    <property type="match status" value="1"/>
</dbReference>
<dbReference type="InterPro" id="IPR036052">
    <property type="entry name" value="TrpB-like_PALP_sf"/>
</dbReference>
<dbReference type="PANTHER" id="PTHR48078">
    <property type="entry name" value="THREONINE DEHYDRATASE, MITOCHONDRIAL-RELATED"/>
    <property type="match status" value="1"/>
</dbReference>
<protein>
    <submittedName>
        <fullName evidence="5">Pyridoxal-phosphate dependent enzyme</fullName>
    </submittedName>
</protein>
<proteinExistence type="predicted"/>
<accession>A0ABS5FDL8</accession>
<dbReference type="InterPro" id="IPR001926">
    <property type="entry name" value="TrpB-like_PALP"/>
</dbReference>
<evidence type="ECO:0000313" key="6">
    <source>
        <dbReference type="Proteomes" id="UP001315278"/>
    </source>
</evidence>
<evidence type="ECO:0000256" key="3">
    <source>
        <dbReference type="ARBA" id="ARBA00023239"/>
    </source>
</evidence>
<dbReference type="Proteomes" id="UP001315278">
    <property type="component" value="Unassembled WGS sequence"/>
</dbReference>
<dbReference type="Gene3D" id="3.40.50.1100">
    <property type="match status" value="2"/>
</dbReference>
<dbReference type="Pfam" id="PF00291">
    <property type="entry name" value="PALP"/>
    <property type="match status" value="1"/>
</dbReference>
<evidence type="ECO:0000259" key="4">
    <source>
        <dbReference type="Pfam" id="PF00291"/>
    </source>
</evidence>
<sequence length="319" mass="33268">MTRLSIDRIKEAVPKIGGVFRNTPQYCCPHLSSALGCRIILKVETLNPVRCFKGRGTEVVLANLEEAGGGNTVVCASAGNLGQALAYCGNNRGFGVTVTASSAANPLKIERMRALGATVVLVEGQIEEALAVAIAHSQKTGAFLVEDSKNIDTCEGAGTIGLELATLPISLDSVLISLGAGAMATGIGFALKSHSPDTKVCSIQPQNAPALTRSYLAGEVVESLPPSTIADGVAGRYAIPDVLADMLEIVDDALLVEEDSIVEGMKLLYKHSGLIVEPAAALGVASILENPDRFRGQTVATVLCGSNVAPKDFENWVRL</sequence>
<keyword evidence="2" id="KW-0663">Pyridoxal phosphate</keyword>
<dbReference type="RefSeq" id="WP_212491952.1">
    <property type="nucleotide sequence ID" value="NZ_JAFCJH010000004.1"/>
</dbReference>
<dbReference type="InterPro" id="IPR050147">
    <property type="entry name" value="Ser/Thr_Dehydratase"/>
</dbReference>
<gene>
    <name evidence="5" type="ORF">JQ615_05725</name>
</gene>
<dbReference type="EMBL" id="JAFCJH010000004">
    <property type="protein sequence ID" value="MBR0794887.1"/>
    <property type="molecule type" value="Genomic_DNA"/>
</dbReference>
<keyword evidence="6" id="KW-1185">Reference proteome</keyword>
<name>A0ABS5FDL8_9BRAD</name>
<evidence type="ECO:0000313" key="5">
    <source>
        <dbReference type="EMBL" id="MBR0794887.1"/>
    </source>
</evidence>
<reference evidence="6" key="1">
    <citation type="journal article" date="2021" name="ISME J.">
        <title>Evolutionary origin and ecological implication of a unique nif island in free-living Bradyrhizobium lineages.</title>
        <authorList>
            <person name="Tao J."/>
        </authorList>
    </citation>
    <scope>NUCLEOTIDE SEQUENCE [LARGE SCALE GENOMIC DNA]</scope>
    <source>
        <strain evidence="6">SZCCT0434</strain>
    </source>
</reference>
<comment type="cofactor">
    <cofactor evidence="1">
        <name>pyridoxal 5'-phosphate</name>
        <dbReference type="ChEBI" id="CHEBI:597326"/>
    </cofactor>
</comment>
<evidence type="ECO:0000256" key="1">
    <source>
        <dbReference type="ARBA" id="ARBA00001933"/>
    </source>
</evidence>
<organism evidence="5 6">
    <name type="scientific">Bradyrhizobium jicamae</name>
    <dbReference type="NCBI Taxonomy" id="280332"/>
    <lineage>
        <taxon>Bacteria</taxon>
        <taxon>Pseudomonadati</taxon>
        <taxon>Pseudomonadota</taxon>
        <taxon>Alphaproteobacteria</taxon>
        <taxon>Hyphomicrobiales</taxon>
        <taxon>Nitrobacteraceae</taxon>
        <taxon>Bradyrhizobium</taxon>
    </lineage>
</organism>
<dbReference type="PANTHER" id="PTHR48078:SF17">
    <property type="entry name" value="THREONINE DEHYDRATASE"/>
    <property type="match status" value="1"/>
</dbReference>
<comment type="caution">
    <text evidence="5">The sequence shown here is derived from an EMBL/GenBank/DDBJ whole genome shotgun (WGS) entry which is preliminary data.</text>
</comment>
<feature type="domain" description="Tryptophan synthase beta chain-like PALP" evidence="4">
    <location>
        <begin position="20"/>
        <end position="305"/>
    </location>
</feature>